<proteinExistence type="predicted"/>
<reference evidence="1 2" key="1">
    <citation type="submission" date="2009-10" db="EMBL/GenBank/DDBJ databases">
        <authorList>
            <person name="Qin X."/>
            <person name="Bachman B."/>
            <person name="Battles P."/>
            <person name="Bell A."/>
            <person name="Bess C."/>
            <person name="Bickham C."/>
            <person name="Chaboub L."/>
            <person name="Chen D."/>
            <person name="Coyle M."/>
            <person name="Deiros D.R."/>
            <person name="Dinh H."/>
            <person name="Forbes L."/>
            <person name="Fowler G."/>
            <person name="Francisco L."/>
            <person name="Fu Q."/>
            <person name="Gubbala S."/>
            <person name="Hale W."/>
            <person name="Han Y."/>
            <person name="Hemphill L."/>
            <person name="Highlander S.K."/>
            <person name="Hirani K."/>
            <person name="Hogues M."/>
            <person name="Jackson L."/>
            <person name="Jakkamsetti A."/>
            <person name="Javaid M."/>
            <person name="Jiang H."/>
            <person name="Korchina V."/>
            <person name="Kovar C."/>
            <person name="Lara F."/>
            <person name="Lee S."/>
            <person name="Mata R."/>
            <person name="Mathew T."/>
            <person name="Moen C."/>
            <person name="Morales K."/>
            <person name="Munidasa M."/>
            <person name="Nazareth L."/>
            <person name="Ngo R."/>
            <person name="Nguyen L."/>
            <person name="Okwuonu G."/>
            <person name="Ongeri F."/>
            <person name="Patil S."/>
            <person name="Petrosino J."/>
            <person name="Pham C."/>
            <person name="Pham P."/>
            <person name="Pu L.-L."/>
            <person name="Puazo M."/>
            <person name="Raj R."/>
            <person name="Reid J."/>
            <person name="Rouhana J."/>
            <person name="Saada N."/>
            <person name="Shang Y."/>
            <person name="Simmons D."/>
            <person name="Thornton R."/>
            <person name="Warren J."/>
            <person name="Weissenberger G."/>
            <person name="Zhang J."/>
            <person name="Zhang L."/>
            <person name="Zhou C."/>
            <person name="Zhu D."/>
            <person name="Muzny D."/>
            <person name="Worley K."/>
            <person name="Gibbs R."/>
        </authorList>
    </citation>
    <scope>NUCLEOTIDE SEQUENCE [LARGE SCALE GENOMIC DNA]</scope>
    <source>
        <strain evidence="1 2">DSM 17361</strain>
    </source>
</reference>
<dbReference type="Proteomes" id="UP000003160">
    <property type="component" value="Unassembled WGS sequence"/>
</dbReference>
<accession>D1PTZ1</accession>
<evidence type="ECO:0000313" key="2">
    <source>
        <dbReference type="Proteomes" id="UP000003160"/>
    </source>
</evidence>
<comment type="caution">
    <text evidence="1">The sequence shown here is derived from an EMBL/GenBank/DDBJ whole genome shotgun (WGS) entry which is preliminary data.</text>
</comment>
<name>D1PTZ1_9BACT</name>
<keyword evidence="2" id="KW-1185">Reference proteome</keyword>
<evidence type="ECO:0000313" key="1">
    <source>
        <dbReference type="EMBL" id="EFA45146.1"/>
    </source>
</evidence>
<organism evidence="1 2">
    <name type="scientific">Hallella bergensis DSM 17361</name>
    <dbReference type="NCBI Taxonomy" id="585502"/>
    <lineage>
        <taxon>Bacteria</taxon>
        <taxon>Pseudomonadati</taxon>
        <taxon>Bacteroidota</taxon>
        <taxon>Bacteroidia</taxon>
        <taxon>Bacteroidales</taxon>
        <taxon>Prevotellaceae</taxon>
        <taxon>Hallella</taxon>
    </lineage>
</organism>
<protein>
    <submittedName>
        <fullName evidence="1">Uncharacterized protein</fullName>
    </submittedName>
</protein>
<dbReference type="HOGENOM" id="CLU_2274841_0_0_10"/>
<dbReference type="AlphaFoldDB" id="D1PTZ1"/>
<gene>
    <name evidence="1" type="ORF">HMPREF0645_0426</name>
</gene>
<sequence length="102" mass="11596">MNFKVRDLIGVIDRPNVNTYEDLVHEIASITHLPSYQVNFILTSCINNYQLTLEDKDLKQLNIDISKIVKESSLPSADKQLLIDATSISANSALYWKRTTNN</sequence>
<dbReference type="EMBL" id="ACKS01000021">
    <property type="protein sequence ID" value="EFA45146.1"/>
    <property type="molecule type" value="Genomic_DNA"/>
</dbReference>